<accession>A0AAD5UW21</accession>
<feature type="region of interest" description="Disordered" evidence="5">
    <location>
        <begin position="840"/>
        <end position="864"/>
    </location>
</feature>
<dbReference type="InterPro" id="IPR024095">
    <property type="entry name" value="Vesicle_P115"/>
</dbReference>
<evidence type="ECO:0000259" key="7">
    <source>
        <dbReference type="Pfam" id="PF04871"/>
    </source>
</evidence>
<keyword evidence="9" id="KW-1185">Reference proteome</keyword>
<evidence type="ECO:0000313" key="9">
    <source>
        <dbReference type="Proteomes" id="UP001212997"/>
    </source>
</evidence>
<evidence type="ECO:0000313" key="8">
    <source>
        <dbReference type="EMBL" id="KAJ3479378.1"/>
    </source>
</evidence>
<evidence type="ECO:0000256" key="4">
    <source>
        <dbReference type="SAM" id="Coils"/>
    </source>
</evidence>
<dbReference type="InterPro" id="IPR006955">
    <property type="entry name" value="Uso1_p115_C"/>
</dbReference>
<reference evidence="8" key="1">
    <citation type="submission" date="2022-07" db="EMBL/GenBank/DDBJ databases">
        <title>Genome Sequence of Physisporinus lineatus.</title>
        <authorList>
            <person name="Buettner E."/>
        </authorList>
    </citation>
    <scope>NUCLEOTIDE SEQUENCE</scope>
    <source>
        <strain evidence="8">VT162</strain>
    </source>
</reference>
<dbReference type="InterPro" id="IPR011989">
    <property type="entry name" value="ARM-like"/>
</dbReference>
<dbReference type="Proteomes" id="UP001212997">
    <property type="component" value="Unassembled WGS sequence"/>
</dbReference>
<dbReference type="GO" id="GO:0048211">
    <property type="term" value="P:Golgi vesicle docking"/>
    <property type="evidence" value="ECO:0007669"/>
    <property type="project" value="TreeGrafter"/>
</dbReference>
<evidence type="ECO:0000256" key="5">
    <source>
        <dbReference type="SAM" id="MobiDB-lite"/>
    </source>
</evidence>
<dbReference type="Pfam" id="PF04871">
    <property type="entry name" value="Uso1_p115_C"/>
    <property type="match status" value="1"/>
</dbReference>
<feature type="domain" description="Vesicle tethering protein Uso1/P115-like head" evidence="6">
    <location>
        <begin position="383"/>
        <end position="718"/>
    </location>
</feature>
<name>A0AAD5UW21_9APHY</name>
<dbReference type="InterPro" id="IPR006953">
    <property type="entry name" value="Vesicle_Uso1_P115_head"/>
</dbReference>
<dbReference type="SUPFAM" id="SSF48371">
    <property type="entry name" value="ARM repeat"/>
    <property type="match status" value="1"/>
</dbReference>
<protein>
    <recommendedName>
        <fullName evidence="10">General vesicular transport factor p115</fullName>
    </recommendedName>
</protein>
<evidence type="ECO:0000256" key="1">
    <source>
        <dbReference type="ARBA" id="ARBA00004555"/>
    </source>
</evidence>
<evidence type="ECO:0000256" key="3">
    <source>
        <dbReference type="ARBA" id="ARBA00023054"/>
    </source>
</evidence>
<dbReference type="Pfam" id="PF04869">
    <property type="entry name" value="Uso1_p115_head"/>
    <property type="match status" value="1"/>
</dbReference>
<dbReference type="Gene3D" id="1.25.10.10">
    <property type="entry name" value="Leucine-rich Repeat Variant"/>
    <property type="match status" value="1"/>
</dbReference>
<gene>
    <name evidence="8" type="ORF">NLI96_g9105</name>
</gene>
<dbReference type="PANTHER" id="PTHR10013">
    <property type="entry name" value="GENERAL VESICULAR TRANSPORT FACTOR P115"/>
    <property type="match status" value="1"/>
</dbReference>
<dbReference type="GO" id="GO:0000139">
    <property type="term" value="C:Golgi membrane"/>
    <property type="evidence" value="ECO:0007669"/>
    <property type="project" value="InterPro"/>
</dbReference>
<comment type="caution">
    <text evidence="8">The sequence shown here is derived from an EMBL/GenBank/DDBJ whole genome shotgun (WGS) entry which is preliminary data.</text>
</comment>
<dbReference type="GO" id="GO:0048280">
    <property type="term" value="P:vesicle fusion with Golgi apparatus"/>
    <property type="evidence" value="ECO:0007669"/>
    <property type="project" value="InterPro"/>
</dbReference>
<dbReference type="GO" id="GO:0006886">
    <property type="term" value="P:intracellular protein transport"/>
    <property type="evidence" value="ECO:0007669"/>
    <property type="project" value="InterPro"/>
</dbReference>
<evidence type="ECO:0000256" key="2">
    <source>
        <dbReference type="ARBA" id="ARBA00023034"/>
    </source>
</evidence>
<feature type="coiled-coil region" evidence="4">
    <location>
        <begin position="761"/>
        <end position="837"/>
    </location>
</feature>
<organism evidence="8 9">
    <name type="scientific">Meripilus lineatus</name>
    <dbReference type="NCBI Taxonomy" id="2056292"/>
    <lineage>
        <taxon>Eukaryota</taxon>
        <taxon>Fungi</taxon>
        <taxon>Dikarya</taxon>
        <taxon>Basidiomycota</taxon>
        <taxon>Agaricomycotina</taxon>
        <taxon>Agaricomycetes</taxon>
        <taxon>Polyporales</taxon>
        <taxon>Meripilaceae</taxon>
        <taxon>Meripilus</taxon>
    </lineage>
</organism>
<feature type="compositionally biased region" description="Acidic residues" evidence="5">
    <location>
        <begin position="852"/>
        <end position="864"/>
    </location>
</feature>
<comment type="subcellular location">
    <subcellularLocation>
        <location evidence="1">Golgi apparatus</location>
    </subcellularLocation>
</comment>
<evidence type="ECO:0000259" key="6">
    <source>
        <dbReference type="Pfam" id="PF04869"/>
    </source>
</evidence>
<keyword evidence="3 4" id="KW-0175">Coiled coil</keyword>
<dbReference type="GO" id="GO:0005795">
    <property type="term" value="C:Golgi stack"/>
    <property type="evidence" value="ECO:0007669"/>
    <property type="project" value="TreeGrafter"/>
</dbReference>
<dbReference type="AlphaFoldDB" id="A0AAD5UW21"/>
<dbReference type="InterPro" id="IPR016024">
    <property type="entry name" value="ARM-type_fold"/>
</dbReference>
<evidence type="ECO:0008006" key="10">
    <source>
        <dbReference type="Google" id="ProtNLM"/>
    </source>
</evidence>
<keyword evidence="2" id="KW-0333">Golgi apparatus</keyword>
<feature type="compositionally biased region" description="Basic and acidic residues" evidence="5">
    <location>
        <begin position="840"/>
        <end position="849"/>
    </location>
</feature>
<proteinExistence type="predicted"/>
<dbReference type="GO" id="GO:0006888">
    <property type="term" value="P:endoplasmic reticulum to Golgi vesicle-mediated transport"/>
    <property type="evidence" value="ECO:0007669"/>
    <property type="project" value="TreeGrafter"/>
</dbReference>
<dbReference type="EMBL" id="JANAWD010000443">
    <property type="protein sequence ID" value="KAJ3479378.1"/>
    <property type="molecule type" value="Genomic_DNA"/>
</dbReference>
<feature type="domain" description="Uso1/p115-like vesicle tethering protein C-terminal" evidence="7">
    <location>
        <begin position="756"/>
        <end position="863"/>
    </location>
</feature>
<dbReference type="PANTHER" id="PTHR10013:SF0">
    <property type="entry name" value="GENERAL VESICULAR TRANSPORT FACTOR P115"/>
    <property type="match status" value="1"/>
</dbReference>
<sequence>MEFLSQTYIALRGPTGAPQSPSETISRLSDRLNPSTLLADRRAAVQSLKGLSRDCKAEVGERSLQGLVEVLLNDAEVDADTGKAVLETLNILCETEEEGHPPPGTVPQPQSNSKELGFKHTDIVLSNDRVVHKLIALLADHSYYVRLWILQFLTTLLHNRRQVVQSYFINLKTPGGPTVVVSVLDERREVIRNEAITLIQSLIHQSPDIQKILAFEGIFERLFNIINHEHGLDGGPVVHDALSVVDTLLRFNTSNQSYFRETPLPPVLPSLLLFPPGLGANDPAPQEFALQFWDSSHKPGNAALVVGIMGMLIASKGGSQAEVTAFSRCLIELGLASNAPSTIKIQALRLLPPNPIISLPSLIVTPYMPVPGTNDEEWDRLEPASALDALVELILHGEYNGMFAEKRKREEMELRATALGVFQNFVQKPEICEAIIQAMLPSPGSGSPPPVTPLIHAITSIPSSPLSITSVTSTHLSCLVFANLLRPSPRAKNLARSIVPQSTPAQSSSGNFFVPADGAPPAAQEEILPEDDEPPQTLLQILAEHLSLSFLSRTRADTSDQEAREWDRLIVGYLCLLIQWLWEDAHAVRDFLEAGALGMLVEPINQMADSDPVIPGLCAFLLGLCYEFNREPGEITRSTIHPIITRLGVDVLIGRITQLRSDDRFKAVGPDTVVLPYPNQVSAIATGGNDSGKQAEIWFDWAFVDFWKSNYYTVQKGIAAEPNVMVSSPTAGEHWSFECPVHRETNSELPKAANAESTMLIASLREVIQQQAQEIESLQAKLLAAEKKAPPPPEPDNELQFEFDTMKAAFEIAQEKLRDTEKEQEDLLVLLDELNLKRSRDKHRMREAGLDVSDDEEDVDEDGE</sequence>
<dbReference type="GO" id="GO:0005783">
    <property type="term" value="C:endoplasmic reticulum"/>
    <property type="evidence" value="ECO:0007669"/>
    <property type="project" value="TreeGrafter"/>
</dbReference>
<dbReference type="GO" id="GO:0012507">
    <property type="term" value="C:ER to Golgi transport vesicle membrane"/>
    <property type="evidence" value="ECO:0007669"/>
    <property type="project" value="TreeGrafter"/>
</dbReference>